<dbReference type="Gene3D" id="3.30.420.10">
    <property type="entry name" value="Ribonuclease H-like superfamily/Ribonuclease H"/>
    <property type="match status" value="1"/>
</dbReference>
<dbReference type="GO" id="GO:0015074">
    <property type="term" value="P:DNA integration"/>
    <property type="evidence" value="ECO:0007669"/>
    <property type="project" value="InterPro"/>
</dbReference>
<feature type="domain" description="Integrase catalytic" evidence="2">
    <location>
        <begin position="6"/>
        <end position="164"/>
    </location>
</feature>
<dbReference type="SUPFAM" id="SSF53098">
    <property type="entry name" value="Ribonuclease H-like"/>
    <property type="match status" value="1"/>
</dbReference>
<dbReference type="FunFam" id="3.30.420.10:FF:000063">
    <property type="entry name" value="Retrovirus-related Pol polyprotein from transposon 297-like Protein"/>
    <property type="match status" value="1"/>
</dbReference>
<proteinExistence type="predicted"/>
<dbReference type="Proteomes" id="UP000018467">
    <property type="component" value="Unassembled WGS sequence"/>
</dbReference>
<reference evidence="4" key="2">
    <citation type="journal article" date="2014" name="Nat. Commun.">
        <title>The cavefish genome reveals candidate genes for eye loss.</title>
        <authorList>
            <person name="McGaugh S.E."/>
            <person name="Gross J.B."/>
            <person name="Aken B."/>
            <person name="Blin M."/>
            <person name="Borowsky R."/>
            <person name="Chalopin D."/>
            <person name="Hinaux H."/>
            <person name="Jeffery W.R."/>
            <person name="Keene A."/>
            <person name="Ma L."/>
            <person name="Minx P."/>
            <person name="Murphy D."/>
            <person name="O'Quin K.E."/>
            <person name="Retaux S."/>
            <person name="Rohner N."/>
            <person name="Searle S.M."/>
            <person name="Stahl B.A."/>
            <person name="Tabin C."/>
            <person name="Volff J.N."/>
            <person name="Yoshizawa M."/>
            <person name="Warren W.C."/>
        </authorList>
    </citation>
    <scope>NUCLEOTIDE SEQUENCE [LARGE SCALE GENOMIC DNA]</scope>
    <source>
        <strain evidence="4">female</strain>
    </source>
</reference>
<name>A0A3B1JHU7_ASTMX</name>
<keyword evidence="4" id="KW-1185">Reference proteome</keyword>
<dbReference type="Ensembl" id="ENSAMXT00000042627.1">
    <property type="protein sequence ID" value="ENSAMXP00000041405.1"/>
    <property type="gene ID" value="ENSAMXG00000039917.1"/>
</dbReference>
<feature type="region of interest" description="Disordered" evidence="1">
    <location>
        <begin position="246"/>
        <end position="297"/>
    </location>
</feature>
<evidence type="ECO:0000313" key="4">
    <source>
        <dbReference type="Proteomes" id="UP000018467"/>
    </source>
</evidence>
<evidence type="ECO:0000313" key="3">
    <source>
        <dbReference type="Ensembl" id="ENSAMXP00000041405.1"/>
    </source>
</evidence>
<feature type="compositionally biased region" description="Basic and acidic residues" evidence="1">
    <location>
        <begin position="246"/>
        <end position="257"/>
    </location>
</feature>
<dbReference type="GO" id="GO:0003676">
    <property type="term" value="F:nucleic acid binding"/>
    <property type="evidence" value="ECO:0007669"/>
    <property type="project" value="InterPro"/>
</dbReference>
<protein>
    <recommendedName>
        <fullName evidence="2">Integrase catalytic domain-containing protein</fullName>
    </recommendedName>
</protein>
<dbReference type="PANTHER" id="PTHR37984">
    <property type="entry name" value="PROTEIN CBG26694"/>
    <property type="match status" value="1"/>
</dbReference>
<dbReference type="PROSITE" id="PS50994">
    <property type="entry name" value="INTEGRASE"/>
    <property type="match status" value="1"/>
</dbReference>
<dbReference type="GeneTree" id="ENSGT00490000044642"/>
<dbReference type="Pfam" id="PF00665">
    <property type="entry name" value="rve"/>
    <property type="match status" value="1"/>
</dbReference>
<reference evidence="4" key="1">
    <citation type="submission" date="2013-03" db="EMBL/GenBank/DDBJ databases">
        <authorList>
            <person name="Jeffery W."/>
            <person name="Warren W."/>
            <person name="Wilson R.K."/>
        </authorList>
    </citation>
    <scope>NUCLEOTIDE SEQUENCE</scope>
    <source>
        <strain evidence="4">female</strain>
    </source>
</reference>
<accession>A0A3B1JHU7</accession>
<dbReference type="InterPro" id="IPR001584">
    <property type="entry name" value="Integrase_cat-core"/>
</dbReference>
<sequence length="297" mass="33996">MILQDVPAEPWQRVGTDLFHLEGKNYLLVIDYLSNYPEIALLSTMTAACVIKHLKSIFARHGIPQMVCSDNGPCFSCKEFQAFAEMYDFQHVTSSPLYAQSNGKAEKGVHIVKQLLKKAKDCNADPYLALLSYRASPLEHGMSPAELLMRRKLRTTLPYIAGQKQSRYLKQKIERLRRRQKVNYDRSARALKPLARYDTVRIGDASNWNTKATVLDEVGPRSYTVRTEDGQILRRNRRSLLKTHETLQEQLSDREPETSASSEPPITLHSDVEDKKAHMSSLRRSERKVKAPDRLNL</sequence>
<dbReference type="AlphaFoldDB" id="A0A3B1JHU7"/>
<dbReference type="PANTHER" id="PTHR37984:SF7">
    <property type="entry name" value="INTEGRASE CATALYTIC DOMAIN-CONTAINING PROTEIN"/>
    <property type="match status" value="1"/>
</dbReference>
<reference evidence="3" key="4">
    <citation type="submission" date="2025-09" db="UniProtKB">
        <authorList>
            <consortium name="Ensembl"/>
        </authorList>
    </citation>
    <scope>IDENTIFICATION</scope>
</reference>
<dbReference type="InterPro" id="IPR012337">
    <property type="entry name" value="RNaseH-like_sf"/>
</dbReference>
<organism evidence="3 4">
    <name type="scientific">Astyanax mexicanus</name>
    <name type="common">Blind cave fish</name>
    <name type="synonym">Astyanax fasciatus mexicanus</name>
    <dbReference type="NCBI Taxonomy" id="7994"/>
    <lineage>
        <taxon>Eukaryota</taxon>
        <taxon>Metazoa</taxon>
        <taxon>Chordata</taxon>
        <taxon>Craniata</taxon>
        <taxon>Vertebrata</taxon>
        <taxon>Euteleostomi</taxon>
        <taxon>Actinopterygii</taxon>
        <taxon>Neopterygii</taxon>
        <taxon>Teleostei</taxon>
        <taxon>Ostariophysi</taxon>
        <taxon>Characiformes</taxon>
        <taxon>Characoidei</taxon>
        <taxon>Acestrorhamphidae</taxon>
        <taxon>Acestrorhamphinae</taxon>
        <taxon>Astyanax</taxon>
    </lineage>
</organism>
<evidence type="ECO:0000259" key="2">
    <source>
        <dbReference type="PROSITE" id="PS50994"/>
    </source>
</evidence>
<reference evidence="3" key="3">
    <citation type="submission" date="2025-08" db="UniProtKB">
        <authorList>
            <consortium name="Ensembl"/>
        </authorList>
    </citation>
    <scope>IDENTIFICATION</scope>
</reference>
<feature type="compositionally biased region" description="Basic and acidic residues" evidence="1">
    <location>
        <begin position="288"/>
        <end position="297"/>
    </location>
</feature>
<dbReference type="InterPro" id="IPR050951">
    <property type="entry name" value="Retrovirus_Pol_polyprotein"/>
</dbReference>
<evidence type="ECO:0000256" key="1">
    <source>
        <dbReference type="SAM" id="MobiDB-lite"/>
    </source>
</evidence>
<dbReference type="InterPro" id="IPR036397">
    <property type="entry name" value="RNaseH_sf"/>
</dbReference>
<dbReference type="InParanoid" id="A0A3B1JHU7"/>